<accession>A0A9D7AIN2</accession>
<evidence type="ECO:0000313" key="4">
    <source>
        <dbReference type="Proteomes" id="UP001296969"/>
    </source>
</evidence>
<name>A0A9D7AIN2_9GAMM</name>
<evidence type="ECO:0000313" key="2">
    <source>
        <dbReference type="EMBL" id="MBK5176634.1"/>
    </source>
</evidence>
<dbReference type="EMBL" id="JADRCQ010000002">
    <property type="protein sequence ID" value="MBK5073635.1"/>
    <property type="molecule type" value="Genomic_DNA"/>
</dbReference>
<evidence type="ECO:0000313" key="3">
    <source>
        <dbReference type="Proteomes" id="UP000807542"/>
    </source>
</evidence>
<protein>
    <submittedName>
        <fullName evidence="2">Uncharacterized protein</fullName>
    </submittedName>
</protein>
<keyword evidence="4" id="KW-1185">Reference proteome</keyword>
<dbReference type="RefSeq" id="WP_228398428.1">
    <property type="nucleotide sequence ID" value="NZ_JADRCP010000002.1"/>
</dbReference>
<proteinExistence type="predicted"/>
<evidence type="ECO:0000313" key="1">
    <source>
        <dbReference type="EMBL" id="MBK5073635.1"/>
    </source>
</evidence>
<dbReference type="Proteomes" id="UP001296969">
    <property type="component" value="Unassembled WGS sequence"/>
</dbReference>
<dbReference type="AlphaFoldDB" id="A0A9D7AIN2"/>
<comment type="caution">
    <text evidence="2">The sequence shown here is derived from an EMBL/GenBank/DDBJ whole genome shotgun (WGS) entry which is preliminary data.</text>
</comment>
<dbReference type="Proteomes" id="UP000807542">
    <property type="component" value="Unassembled WGS sequence"/>
</dbReference>
<reference evidence="2 4" key="1">
    <citation type="submission" date="2020-11" db="EMBL/GenBank/DDBJ databases">
        <title>Insectihabitans protaetiae gen. nov. sp. nov. and Insectihabitans allomyrinae sp. nov., isolated from larvae of Protaetia brevitarsis seulensis and Allomyrina dichotoma, respectively.</title>
        <authorList>
            <person name="Lee S.D."/>
            <person name="Byeon Y.-S."/>
            <person name="Kim S.-M."/>
            <person name="Yang H.L."/>
            <person name="Kim I.S."/>
        </authorList>
    </citation>
    <scope>NUCLEOTIDE SEQUENCE</scope>
    <source>
        <strain evidence="2">CWB-B4</strain>
        <strain evidence="1 4">CWB-B43</strain>
    </source>
</reference>
<dbReference type="EMBL" id="JADRCP010000002">
    <property type="protein sequence ID" value="MBK5176634.1"/>
    <property type="molecule type" value="Genomic_DNA"/>
</dbReference>
<gene>
    <name evidence="2" type="ORF">I2492_09890</name>
    <name evidence="1" type="ORF">I2493_11495</name>
</gene>
<organism evidence="2 3">
    <name type="scientific">Limnobaculum xujianqingii</name>
    <dbReference type="NCBI Taxonomy" id="2738837"/>
    <lineage>
        <taxon>Bacteria</taxon>
        <taxon>Pseudomonadati</taxon>
        <taxon>Pseudomonadota</taxon>
        <taxon>Gammaproteobacteria</taxon>
        <taxon>Enterobacterales</taxon>
        <taxon>Budviciaceae</taxon>
        <taxon>Limnobaculum</taxon>
    </lineage>
</organism>
<sequence length="278" mass="33310">MLTRSFIIQIVIAIFAFTFSSLSYALTSYRSLTAEENAIFSMNLVLTENSSHSIFPPDFRMKELKEITRKNGEWMLTSLITYDISGNLTFLERREKKHRGESVTKIYKNREGHWIKCIKWLINGKESDVGKVEVRYLSDQQGRIVRSELMHSEWIREYLYNDNAQLTEVIEKRKASYNSDEEQYVRKYSVKKYYYNSKGYLARHDLKTHNNTLVSTYYFDYNDHNMLQRVINEAIAYSTQKRRGEKNYIHYDQNHNWLHAVWGNQDNQFTQNRDIVYY</sequence>